<evidence type="ECO:0000259" key="2">
    <source>
        <dbReference type="SMART" id="SM00382"/>
    </source>
</evidence>
<dbReference type="InterPro" id="IPR014721">
    <property type="entry name" value="Ribsml_uS5_D2-typ_fold_subgr"/>
</dbReference>
<dbReference type="SMART" id="SM00382">
    <property type="entry name" value="AAA"/>
    <property type="match status" value="1"/>
</dbReference>
<reference evidence="3 4" key="1">
    <citation type="submission" date="2016-10" db="EMBL/GenBank/DDBJ databases">
        <authorList>
            <person name="de Groot N.N."/>
        </authorList>
    </citation>
    <scope>NUCLEOTIDE SEQUENCE [LARGE SCALE GENOMIC DNA]</scope>
    <source>
        <strain evidence="3 4">AA1</strain>
    </source>
</reference>
<dbReference type="AlphaFoldDB" id="A0A1G5I3T6"/>
<dbReference type="Pfam" id="PF13335">
    <property type="entry name" value="Mg_chelatase_C"/>
    <property type="match status" value="1"/>
</dbReference>
<dbReference type="SUPFAM" id="SSF52540">
    <property type="entry name" value="P-loop containing nucleoside triphosphate hydrolases"/>
    <property type="match status" value="1"/>
</dbReference>
<dbReference type="PANTHER" id="PTHR32039">
    <property type="entry name" value="MAGNESIUM-CHELATASE SUBUNIT CHLI"/>
    <property type="match status" value="1"/>
</dbReference>
<dbReference type="InterPro" id="IPR000523">
    <property type="entry name" value="Mg_chelatse_chII-like_cat_dom"/>
</dbReference>
<proteinExistence type="inferred from homology"/>
<dbReference type="PRINTS" id="PR00830">
    <property type="entry name" value="ENDOLAPTASE"/>
</dbReference>
<dbReference type="Gene3D" id="3.40.50.300">
    <property type="entry name" value="P-loop containing nucleotide triphosphate hydrolases"/>
    <property type="match status" value="1"/>
</dbReference>
<dbReference type="Gene3D" id="3.30.230.10">
    <property type="match status" value="1"/>
</dbReference>
<protein>
    <submittedName>
        <fullName evidence="3">Magnesium chelatase family protein</fullName>
    </submittedName>
</protein>
<dbReference type="InterPro" id="IPR020568">
    <property type="entry name" value="Ribosomal_Su5_D2-typ_SF"/>
</dbReference>
<dbReference type="InterPro" id="IPR004482">
    <property type="entry name" value="Mg_chelat-rel"/>
</dbReference>
<gene>
    <name evidence="3" type="ORF">SAMN05216233_11752</name>
</gene>
<organism evidence="3 4">
    <name type="scientific">Desulfoluna spongiiphila</name>
    <dbReference type="NCBI Taxonomy" id="419481"/>
    <lineage>
        <taxon>Bacteria</taxon>
        <taxon>Pseudomonadati</taxon>
        <taxon>Thermodesulfobacteriota</taxon>
        <taxon>Desulfobacteria</taxon>
        <taxon>Desulfobacterales</taxon>
        <taxon>Desulfolunaceae</taxon>
        <taxon>Desulfoluna</taxon>
    </lineage>
</organism>
<dbReference type="PANTHER" id="PTHR32039:SF7">
    <property type="entry name" value="COMPETENCE PROTEIN COMM"/>
    <property type="match status" value="1"/>
</dbReference>
<dbReference type="SUPFAM" id="SSF54211">
    <property type="entry name" value="Ribosomal protein S5 domain 2-like"/>
    <property type="match status" value="1"/>
</dbReference>
<dbReference type="Pfam" id="PF13541">
    <property type="entry name" value="ChlI"/>
    <property type="match status" value="1"/>
</dbReference>
<dbReference type="CDD" id="cd00009">
    <property type="entry name" value="AAA"/>
    <property type="match status" value="1"/>
</dbReference>
<name>A0A1G5I3T6_9BACT</name>
<sequence length="521" mass="55990">MLARVFCSALVGVEARVVDVEVDIARGLPAFTTVGLAEAAVRESRERVKAAVTNSGFQFPKDRITVNLAPADMRKEGTGFDLPVALGVLTATGMVPEGAVSGFLICGELALDGRVKPVRGVLAMAMEARRCGMNAVMVPHANRTEASVVRGIRVYAVGSLSEAVGFFKGIRPLAPEPPFAGLESEAKGCPVDFSDIVGQNHAKRALEIAAAGRHNLLMNGPPGSGKTMLARALPSILPPLSFEEALETTRVHSAAGLLGSETPLITSRPVRSPHHTISDAGLIGGGQNPMPGEVSLSHNGVLFLDELPEFKKRVLDVLRQPLEDGLVHIARARTKITYPSDTLLVCAMNPCPCGYATHPGRECRCSSVQVERYQGRVSGPLLDRIDLHVEVPAVSFDDLSGRKKTTEEPSADVRARVVAAVARQATRFEALPIRFNGQMGSREVRSFCAVGQDSRDLLEAAVKRLGLSARAWMRCLKMARTIADLEGCEAIDTPHVAEAIQYREIFSQAEEREPWETICPS</sequence>
<dbReference type="EMBL" id="FMUX01000017">
    <property type="protein sequence ID" value="SCY70300.1"/>
    <property type="molecule type" value="Genomic_DNA"/>
</dbReference>
<dbReference type="STRING" id="419481.SAMN05216233_11752"/>
<comment type="similarity">
    <text evidence="1">Belongs to the Mg-chelatase subunits D/I family. ComM subfamily.</text>
</comment>
<dbReference type="RefSeq" id="WP_092213218.1">
    <property type="nucleotide sequence ID" value="NZ_FMUX01000017.1"/>
</dbReference>
<dbReference type="OrthoDB" id="9813147at2"/>
<evidence type="ECO:0000256" key="1">
    <source>
        <dbReference type="ARBA" id="ARBA00006354"/>
    </source>
</evidence>
<evidence type="ECO:0000313" key="4">
    <source>
        <dbReference type="Proteomes" id="UP000198870"/>
    </source>
</evidence>
<dbReference type="Proteomes" id="UP000198870">
    <property type="component" value="Unassembled WGS sequence"/>
</dbReference>
<dbReference type="NCBIfam" id="TIGR00368">
    <property type="entry name" value="YifB family Mg chelatase-like AAA ATPase"/>
    <property type="match status" value="1"/>
</dbReference>
<dbReference type="InterPro" id="IPR025158">
    <property type="entry name" value="Mg_chelat-rel_C"/>
</dbReference>
<dbReference type="InterPro" id="IPR027417">
    <property type="entry name" value="P-loop_NTPase"/>
</dbReference>
<dbReference type="InterPro" id="IPR003593">
    <property type="entry name" value="AAA+_ATPase"/>
</dbReference>
<accession>A0A1G5I3T6</accession>
<evidence type="ECO:0000313" key="3">
    <source>
        <dbReference type="EMBL" id="SCY70300.1"/>
    </source>
</evidence>
<keyword evidence="4" id="KW-1185">Reference proteome</keyword>
<dbReference type="GO" id="GO:0005524">
    <property type="term" value="F:ATP binding"/>
    <property type="evidence" value="ECO:0007669"/>
    <property type="project" value="InterPro"/>
</dbReference>
<feature type="domain" description="AAA+ ATPase" evidence="2">
    <location>
        <begin position="212"/>
        <end position="395"/>
    </location>
</feature>
<dbReference type="InterPro" id="IPR045006">
    <property type="entry name" value="CHLI-like"/>
</dbReference>
<dbReference type="Pfam" id="PF01078">
    <property type="entry name" value="Mg_chelatase"/>
    <property type="match status" value="1"/>
</dbReference>